<sequence length="247" mass="26393">MTFTDPLADQFRLFTRNALRGRDLAEPERVLLAVADAGCFDFELPAEYGGLDLGLSPAAAVFYEIGALRAPISAVDHTAAALDALTSAGGPAEVADELRAGKIAYPEPSGDAFASPWWYRRLTRHAAYLAGLADAGYRAAVAHARQRTVGGVPLLSRQLVASRCVRLLGEVRLASAACRAAAGQDEPDETKVRRAHDLARATALTASRDLIQLLGAKGLTELSEGPDLYRLVHREAHRLTPQPQGES</sequence>
<dbReference type="InterPro" id="IPR009100">
    <property type="entry name" value="AcylCoA_DH/oxidase_NM_dom_sf"/>
</dbReference>
<dbReference type="SUPFAM" id="SSF47203">
    <property type="entry name" value="Acyl-CoA dehydrogenase C-terminal domain-like"/>
    <property type="match status" value="1"/>
</dbReference>
<evidence type="ECO:0000313" key="6">
    <source>
        <dbReference type="EMBL" id="MBB5857485.1"/>
    </source>
</evidence>
<evidence type="ECO:0000256" key="3">
    <source>
        <dbReference type="ARBA" id="ARBA00022630"/>
    </source>
</evidence>
<dbReference type="InterPro" id="IPR009075">
    <property type="entry name" value="AcylCo_DH/oxidase_C"/>
</dbReference>
<comment type="cofactor">
    <cofactor evidence="1">
        <name>FAD</name>
        <dbReference type="ChEBI" id="CHEBI:57692"/>
    </cofactor>
</comment>
<protein>
    <submittedName>
        <fullName evidence="6">Alkylation response protein AidB-like acyl-CoA dehydrogenase</fullName>
    </submittedName>
</protein>
<name>A0A841BFB8_9PSEU</name>
<dbReference type="RefSeq" id="WP_184903645.1">
    <property type="nucleotide sequence ID" value="NZ_JACHMX010000001.1"/>
</dbReference>
<proteinExistence type="inferred from homology"/>
<keyword evidence="3" id="KW-0285">Flavoprotein</keyword>
<evidence type="ECO:0000259" key="5">
    <source>
        <dbReference type="Pfam" id="PF00441"/>
    </source>
</evidence>
<dbReference type="SUPFAM" id="SSF56645">
    <property type="entry name" value="Acyl-CoA dehydrogenase NM domain-like"/>
    <property type="match status" value="1"/>
</dbReference>
<gene>
    <name evidence="6" type="ORF">HDA45_007572</name>
</gene>
<feature type="domain" description="Acyl-CoA dehydrogenase/oxidase C-terminal" evidence="5">
    <location>
        <begin position="125"/>
        <end position="230"/>
    </location>
</feature>
<reference evidence="6 7" key="1">
    <citation type="submission" date="2020-08" db="EMBL/GenBank/DDBJ databases">
        <title>Sequencing the genomes of 1000 actinobacteria strains.</title>
        <authorList>
            <person name="Klenk H.-P."/>
        </authorList>
    </citation>
    <scope>NUCLEOTIDE SEQUENCE [LARGE SCALE GENOMIC DNA]</scope>
    <source>
        <strain evidence="6 7">DSM 45272</strain>
    </source>
</reference>
<comment type="caution">
    <text evidence="6">The sequence shown here is derived from an EMBL/GenBank/DDBJ whole genome shotgun (WGS) entry which is preliminary data.</text>
</comment>
<evidence type="ECO:0000256" key="4">
    <source>
        <dbReference type="ARBA" id="ARBA00022827"/>
    </source>
</evidence>
<keyword evidence="7" id="KW-1185">Reference proteome</keyword>
<accession>A0A841BFB8</accession>
<organism evidence="6 7">
    <name type="scientific">Amycolatopsis umgeniensis</name>
    <dbReference type="NCBI Taxonomy" id="336628"/>
    <lineage>
        <taxon>Bacteria</taxon>
        <taxon>Bacillati</taxon>
        <taxon>Actinomycetota</taxon>
        <taxon>Actinomycetes</taxon>
        <taxon>Pseudonocardiales</taxon>
        <taxon>Pseudonocardiaceae</taxon>
        <taxon>Amycolatopsis</taxon>
    </lineage>
</organism>
<evidence type="ECO:0000256" key="1">
    <source>
        <dbReference type="ARBA" id="ARBA00001974"/>
    </source>
</evidence>
<dbReference type="Pfam" id="PF00441">
    <property type="entry name" value="Acyl-CoA_dh_1"/>
    <property type="match status" value="1"/>
</dbReference>
<dbReference type="Gene3D" id="1.20.140.10">
    <property type="entry name" value="Butyryl-CoA Dehydrogenase, subunit A, domain 3"/>
    <property type="match status" value="1"/>
</dbReference>
<evidence type="ECO:0000313" key="7">
    <source>
        <dbReference type="Proteomes" id="UP000580861"/>
    </source>
</evidence>
<dbReference type="InterPro" id="IPR037069">
    <property type="entry name" value="AcylCoA_DH/ox_N_sf"/>
</dbReference>
<dbReference type="Proteomes" id="UP000580861">
    <property type="component" value="Unassembled WGS sequence"/>
</dbReference>
<dbReference type="GO" id="GO:0050660">
    <property type="term" value="F:flavin adenine dinucleotide binding"/>
    <property type="evidence" value="ECO:0007669"/>
    <property type="project" value="InterPro"/>
</dbReference>
<comment type="similarity">
    <text evidence="2">Belongs to the acyl-CoA dehydrogenase family.</text>
</comment>
<dbReference type="GO" id="GO:0016627">
    <property type="term" value="F:oxidoreductase activity, acting on the CH-CH group of donors"/>
    <property type="evidence" value="ECO:0007669"/>
    <property type="project" value="InterPro"/>
</dbReference>
<dbReference type="AlphaFoldDB" id="A0A841BFB8"/>
<evidence type="ECO:0000256" key="2">
    <source>
        <dbReference type="ARBA" id="ARBA00009347"/>
    </source>
</evidence>
<keyword evidence="4" id="KW-0274">FAD</keyword>
<dbReference type="Gene3D" id="1.10.540.10">
    <property type="entry name" value="Acyl-CoA dehydrogenase/oxidase, N-terminal domain"/>
    <property type="match status" value="1"/>
</dbReference>
<dbReference type="EMBL" id="JACHMX010000001">
    <property type="protein sequence ID" value="MBB5857485.1"/>
    <property type="molecule type" value="Genomic_DNA"/>
</dbReference>
<dbReference type="InterPro" id="IPR036250">
    <property type="entry name" value="AcylCo_DH-like_C"/>
</dbReference>